<feature type="non-terminal residue" evidence="1">
    <location>
        <position position="1"/>
    </location>
</feature>
<name>A0A8S2VEC1_9BILA</name>
<evidence type="ECO:0000313" key="4">
    <source>
        <dbReference type="EMBL" id="CAF4925254.1"/>
    </source>
</evidence>
<dbReference type="EMBL" id="CAJOBH010105827">
    <property type="protein sequence ID" value="CAF4636289.1"/>
    <property type="molecule type" value="Genomic_DNA"/>
</dbReference>
<proteinExistence type="predicted"/>
<evidence type="ECO:0000313" key="2">
    <source>
        <dbReference type="EMBL" id="CAF4627802.1"/>
    </source>
</evidence>
<organism evidence="1 5">
    <name type="scientific">Rotaria magnacalcarata</name>
    <dbReference type="NCBI Taxonomy" id="392030"/>
    <lineage>
        <taxon>Eukaryota</taxon>
        <taxon>Metazoa</taxon>
        <taxon>Spiralia</taxon>
        <taxon>Gnathifera</taxon>
        <taxon>Rotifera</taxon>
        <taxon>Eurotatoria</taxon>
        <taxon>Bdelloidea</taxon>
        <taxon>Philodinida</taxon>
        <taxon>Philodinidae</taxon>
        <taxon>Rotaria</taxon>
    </lineage>
</organism>
<evidence type="ECO:0000313" key="3">
    <source>
        <dbReference type="EMBL" id="CAF4636289.1"/>
    </source>
</evidence>
<dbReference type="Proteomes" id="UP000676336">
    <property type="component" value="Unassembled WGS sequence"/>
</dbReference>
<dbReference type="AlphaFoldDB" id="A0A8S2VEC1"/>
<accession>A0A8S2VEC1</accession>
<reference evidence="1" key="1">
    <citation type="submission" date="2021-02" db="EMBL/GenBank/DDBJ databases">
        <authorList>
            <person name="Nowell W R."/>
        </authorList>
    </citation>
    <scope>NUCLEOTIDE SEQUENCE</scope>
</reference>
<sequence length="46" mass="5028">SPKNDYKYNSTKDILQPIVSLPNVAVSFGVAVDEKYIVLIGGHSHL</sequence>
<dbReference type="EMBL" id="CAJOBH010053075">
    <property type="protein sequence ID" value="CAF4388391.1"/>
    <property type="molecule type" value="Genomic_DNA"/>
</dbReference>
<dbReference type="EMBL" id="CAJOBJ010182990">
    <property type="protein sequence ID" value="CAF4925254.1"/>
    <property type="molecule type" value="Genomic_DNA"/>
</dbReference>
<protein>
    <submittedName>
        <fullName evidence="1">Uncharacterized protein</fullName>
    </submittedName>
</protein>
<gene>
    <name evidence="1" type="ORF">BYL167_LOCUS31042</name>
    <name evidence="3" type="ORF">BYL167_LOCUS41581</name>
    <name evidence="4" type="ORF">GIL414_LOCUS53021</name>
    <name evidence="2" type="ORF">SMN809_LOCUS40172</name>
</gene>
<evidence type="ECO:0000313" key="5">
    <source>
        <dbReference type="Proteomes" id="UP000681967"/>
    </source>
</evidence>
<dbReference type="EMBL" id="CAJOBI010109894">
    <property type="protein sequence ID" value="CAF4627802.1"/>
    <property type="molecule type" value="Genomic_DNA"/>
</dbReference>
<comment type="caution">
    <text evidence="1">The sequence shown here is derived from an EMBL/GenBank/DDBJ whole genome shotgun (WGS) entry which is preliminary data.</text>
</comment>
<dbReference type="Proteomes" id="UP000681720">
    <property type="component" value="Unassembled WGS sequence"/>
</dbReference>
<evidence type="ECO:0000313" key="1">
    <source>
        <dbReference type="EMBL" id="CAF4388391.1"/>
    </source>
</evidence>
<dbReference type="Proteomes" id="UP000681967">
    <property type="component" value="Unassembled WGS sequence"/>
</dbReference>